<dbReference type="SUPFAM" id="SSF57903">
    <property type="entry name" value="FYVE/PHD zinc finger"/>
    <property type="match status" value="1"/>
</dbReference>
<dbReference type="Pfam" id="PF26054">
    <property type="entry name" value="PHD_G2E3"/>
    <property type="match status" value="1"/>
</dbReference>
<accession>A0A195F8J1</accession>
<evidence type="ECO:0000313" key="13">
    <source>
        <dbReference type="EMBL" id="KYN36930.1"/>
    </source>
</evidence>
<dbReference type="InterPro" id="IPR042013">
    <property type="entry name" value="PHF7/G2E3_ePHD"/>
</dbReference>
<feature type="region of interest" description="Disordered" evidence="10">
    <location>
        <begin position="915"/>
        <end position="937"/>
    </location>
</feature>
<evidence type="ECO:0000256" key="3">
    <source>
        <dbReference type="ARBA" id="ARBA00022679"/>
    </source>
</evidence>
<comment type="pathway">
    <text evidence="2">Protein modification; protein ubiquitination.</text>
</comment>
<dbReference type="InterPro" id="IPR011011">
    <property type="entry name" value="Znf_FYVE_PHD"/>
</dbReference>
<dbReference type="InterPro" id="IPR001841">
    <property type="entry name" value="Znf_RING"/>
</dbReference>
<dbReference type="EMBL" id="KQ981727">
    <property type="protein sequence ID" value="KYN36930.1"/>
    <property type="molecule type" value="Genomic_DNA"/>
</dbReference>
<feature type="domain" description="RING-type" evidence="11">
    <location>
        <begin position="149"/>
        <end position="198"/>
    </location>
</feature>
<dbReference type="GO" id="GO:0008270">
    <property type="term" value="F:zinc ion binding"/>
    <property type="evidence" value="ECO:0007669"/>
    <property type="project" value="UniProtKB-KW"/>
</dbReference>
<dbReference type="Gene3D" id="3.30.40.10">
    <property type="entry name" value="Zinc/RING finger domain, C3HC4 (zinc finger)"/>
    <property type="match status" value="2"/>
</dbReference>
<comment type="subcellular location">
    <subcellularLocation>
        <location evidence="1">Nucleus</location>
    </subcellularLocation>
</comment>
<dbReference type="STRING" id="34720.A0A195F8J1"/>
<dbReference type="InterPro" id="IPR059102">
    <property type="entry name" value="PHD_PHF7/G2E3-like"/>
</dbReference>
<dbReference type="InterPro" id="IPR001965">
    <property type="entry name" value="Znf_PHD"/>
</dbReference>
<dbReference type="InterPro" id="IPR051188">
    <property type="entry name" value="PHD-type_Zinc_Finger"/>
</dbReference>
<evidence type="ECO:0000256" key="5">
    <source>
        <dbReference type="ARBA" id="ARBA00022771"/>
    </source>
</evidence>
<feature type="region of interest" description="Disordered" evidence="10">
    <location>
        <begin position="305"/>
        <end position="343"/>
    </location>
</feature>
<dbReference type="PROSITE" id="PS50089">
    <property type="entry name" value="ZF_RING_2"/>
    <property type="match status" value="1"/>
</dbReference>
<feature type="compositionally biased region" description="Acidic residues" evidence="10">
    <location>
        <begin position="318"/>
        <end position="328"/>
    </location>
</feature>
<feature type="region of interest" description="Disordered" evidence="10">
    <location>
        <begin position="699"/>
        <end position="725"/>
    </location>
</feature>
<dbReference type="PROSITE" id="PS51805">
    <property type="entry name" value="EPHD"/>
    <property type="match status" value="1"/>
</dbReference>
<evidence type="ECO:0000259" key="11">
    <source>
        <dbReference type="PROSITE" id="PS50089"/>
    </source>
</evidence>
<name>A0A195F8J1_9HYME</name>
<dbReference type="PANTHER" id="PTHR12420">
    <property type="entry name" value="PHD FINGER PROTEIN"/>
    <property type="match status" value="1"/>
</dbReference>
<dbReference type="CDD" id="cd15496">
    <property type="entry name" value="PHD_PHF7_G2E3_like"/>
    <property type="match status" value="1"/>
</dbReference>
<feature type="domain" description="PHD-type" evidence="12">
    <location>
        <begin position="14"/>
        <end position="129"/>
    </location>
</feature>
<keyword evidence="8" id="KW-0539">Nucleus</keyword>
<protein>
    <submittedName>
        <fullName evidence="13">G2/M phase-specific E3 ubiquitin-protein ligase</fullName>
    </submittedName>
</protein>
<evidence type="ECO:0000313" key="14">
    <source>
        <dbReference type="Proteomes" id="UP000078541"/>
    </source>
</evidence>
<keyword evidence="7" id="KW-0862">Zinc</keyword>
<evidence type="ECO:0000256" key="8">
    <source>
        <dbReference type="ARBA" id="ARBA00023242"/>
    </source>
</evidence>
<evidence type="ECO:0000256" key="7">
    <source>
        <dbReference type="ARBA" id="ARBA00022833"/>
    </source>
</evidence>
<dbReference type="PANTHER" id="PTHR12420:SF42">
    <property type="entry name" value="G2_M PHASE-SPECIFIC E3 UBIQUITIN-PROTEIN LIGASE"/>
    <property type="match status" value="1"/>
</dbReference>
<evidence type="ECO:0000256" key="9">
    <source>
        <dbReference type="PROSITE-ProRule" id="PRU00175"/>
    </source>
</evidence>
<dbReference type="InterPro" id="IPR034732">
    <property type="entry name" value="EPHD"/>
</dbReference>
<evidence type="ECO:0000256" key="6">
    <source>
        <dbReference type="ARBA" id="ARBA00022786"/>
    </source>
</evidence>
<keyword evidence="5 9" id="KW-0863">Zinc-finger</keyword>
<evidence type="ECO:0000256" key="1">
    <source>
        <dbReference type="ARBA" id="ARBA00004123"/>
    </source>
</evidence>
<evidence type="ECO:0000256" key="4">
    <source>
        <dbReference type="ARBA" id="ARBA00022723"/>
    </source>
</evidence>
<feature type="compositionally biased region" description="Polar residues" evidence="10">
    <location>
        <begin position="705"/>
        <end position="725"/>
    </location>
</feature>
<keyword evidence="14" id="KW-1185">Reference proteome</keyword>
<dbReference type="GO" id="GO:0005634">
    <property type="term" value="C:nucleus"/>
    <property type="evidence" value="ECO:0007669"/>
    <property type="project" value="UniProtKB-SubCell"/>
</dbReference>
<organism evidence="13 14">
    <name type="scientific">Trachymyrmex septentrionalis</name>
    <dbReference type="NCBI Taxonomy" id="34720"/>
    <lineage>
        <taxon>Eukaryota</taxon>
        <taxon>Metazoa</taxon>
        <taxon>Ecdysozoa</taxon>
        <taxon>Arthropoda</taxon>
        <taxon>Hexapoda</taxon>
        <taxon>Insecta</taxon>
        <taxon>Pterygota</taxon>
        <taxon>Neoptera</taxon>
        <taxon>Endopterygota</taxon>
        <taxon>Hymenoptera</taxon>
        <taxon>Apocrita</taxon>
        <taxon>Aculeata</taxon>
        <taxon>Formicoidea</taxon>
        <taxon>Formicidae</taxon>
        <taxon>Myrmicinae</taxon>
        <taxon>Trachymyrmex</taxon>
    </lineage>
</organism>
<evidence type="ECO:0000259" key="12">
    <source>
        <dbReference type="PROSITE" id="PS51805"/>
    </source>
</evidence>
<dbReference type="Proteomes" id="UP000078541">
    <property type="component" value="Unassembled WGS sequence"/>
</dbReference>
<dbReference type="GO" id="GO:0016740">
    <property type="term" value="F:transferase activity"/>
    <property type="evidence" value="ECO:0007669"/>
    <property type="project" value="UniProtKB-KW"/>
</dbReference>
<dbReference type="InterPro" id="IPR013083">
    <property type="entry name" value="Znf_RING/FYVE/PHD"/>
</dbReference>
<dbReference type="SMART" id="SM00249">
    <property type="entry name" value="PHD"/>
    <property type="match status" value="3"/>
</dbReference>
<keyword evidence="3" id="KW-0808">Transferase</keyword>
<sequence>MSSKNRSSSSKIHPLVCSFCNLTEDNELEYGKIYEHNGIVTHYYCLLLSSNMEQKGNDDEGILGFLAEDIQKELRRGKRLVCSYCKKQGATLGCCNVRCKRIFHFPCGMKAGSLHQFFGEFRSYCINHRPKQKIDEQVLKQAAAVDVMCYICYDKVNTNDFVKTLWAPCCKKDAWFHRICVQQLALSAGYFFKCPLCNNKKDFQKSMLEYGIFVPSQDASWELEPNAFEELLYRHDQCDAPKCVCPKGRKYTSTNAKWELVLCRTCGSQGIHMSCGQLKWANPVWECEECTSILSNDRVKLGNSSAIGSTSQNRDSDSDLNSDSDSDSDSQSNTDISVGTDFPMPCALTDSSSTSSLESILDNINLRPGPRSFKLQQQMIKLGQWLDLTSTVLEKNIAAIETSTKDELLSKNESLSKNDDEKKEPSISKENKESKENILQRESKEDSFQKEKQLHLQRINKEDSPQKEKQLPSKNDEKSQPIQKKTDVIIIESDDDDVELITLTQKTNLSSVHMKQPIQFSSLCLPSTSTLKKLNATVVSNNVATIDLLEKDYIDLTKSIASERKASKKNASTISKDQIDVGTSQESTLDLITLNDVKTNTKETSEMSFMNIKITNVVSLPPEVFESVPDVICNDITLHANTTNTSPLSINETLEQFVTSVSSKRSMHEASNINNCKKIKRNNFDERLHETCSRVGAIESDRNKTNNTQNDAKNSTNNIDRQQSERTSANKFIPLLSNNPANNSSSQHNYIQIKANDMQHMNQILSNLEGNTVHVNLNQRNENHVTQAKNTTEFITFTKTNPVLLPIGSYYLQQIPNSNFTIEQNDGRNETNLYDISSNNVILPRVTDNTTVLSNSTVLSNPLLVNQPIMTNVTAPILSDKRIVTVNQQEAASSKDVLTSTPSIENISTNKATHKKNCDGDAGTRPVETESTNYKKADPSNYSHSVFDKQTIARQRSIATCSVFPQITNNHTTCHRPGLIPRYVNLQDLKFRVCASNNIEMILYDTFSVNISMKDLKESKRLAGVAASREAKEMSTIASCEAYSSEYIDNITTERRTDKLFRSLKNENFLINDKMYIAHSQDDVKENLNPIRSRVPSHNDTLDNMNSTNNVDSAMNNCFKDENDSETCLVSSDTNVSVLNRTICNTNVDTIVPLISNQGSQVSLETVQQHKQASIHSVISMHTEERSRAQLFFKETNRIVYSVDFDLNNMNKNIEKISQNDITILSQHTDDDKIGNDHTDDSLTSQNGLKNLNSMNSPKINNVTRVSNITRFNEHSILSKQIDACNSKNFIQCIAFQENTVRRNGETRIKNNEFCLKVSIDLCKIQNLIDSKPELFKDPKHDNIGYCNIENRNRVISSKRHV</sequence>
<dbReference type="Pfam" id="PF13771">
    <property type="entry name" value="zf-HC5HC2H"/>
    <property type="match status" value="1"/>
</dbReference>
<feature type="region of interest" description="Disordered" evidence="10">
    <location>
        <begin position="411"/>
        <end position="486"/>
    </location>
</feature>
<evidence type="ECO:0000256" key="10">
    <source>
        <dbReference type="SAM" id="MobiDB-lite"/>
    </source>
</evidence>
<gene>
    <name evidence="13" type="ORF">ALC56_08721</name>
</gene>
<dbReference type="CDD" id="cd15669">
    <property type="entry name" value="ePHD_PHF7_G2E3_like"/>
    <property type="match status" value="1"/>
</dbReference>
<proteinExistence type="predicted"/>
<evidence type="ECO:0000256" key="2">
    <source>
        <dbReference type="ARBA" id="ARBA00004906"/>
    </source>
</evidence>
<keyword evidence="6" id="KW-0833">Ubl conjugation pathway</keyword>
<reference evidence="13 14" key="1">
    <citation type="submission" date="2016-03" db="EMBL/GenBank/DDBJ databases">
        <title>Trachymyrmex septentrionalis WGS genome.</title>
        <authorList>
            <person name="Nygaard S."/>
            <person name="Hu H."/>
            <person name="Boomsma J."/>
            <person name="Zhang G."/>
        </authorList>
    </citation>
    <scope>NUCLEOTIDE SEQUENCE [LARGE SCALE GENOMIC DNA]</scope>
    <source>
        <strain evidence="13">Tsep2-gDNA-1</strain>
        <tissue evidence="13">Whole body</tissue>
    </source>
</reference>
<keyword evidence="4" id="KW-0479">Metal-binding</keyword>